<feature type="domain" description="Alanine dehydrogenase/pyridine nucleotide transhydrogenase N-terminal" evidence="10">
    <location>
        <begin position="24"/>
        <end position="180"/>
    </location>
</feature>
<comment type="similarity">
    <text evidence="7">In the C-terminal section; belongs to the saccharopine dehydrogenase family.</text>
</comment>
<evidence type="ECO:0000313" key="11">
    <source>
        <dbReference type="EMBL" id="RSH87445.1"/>
    </source>
</evidence>
<evidence type="ECO:0000256" key="3">
    <source>
        <dbReference type="ARBA" id="ARBA00022857"/>
    </source>
</evidence>
<dbReference type="SUPFAM" id="SSF52283">
    <property type="entry name" value="Formate/glycerate dehydrogenase catalytic domain-like"/>
    <property type="match status" value="1"/>
</dbReference>
<proteinExistence type="inferred from homology"/>
<sequence length="963" mass="104679">MLFPRRLQLARRVRRDSRLLTTLGIRREDPARIWERRVPLTPMAVATLLEESKENAGGSEEELRVQVESCKRRCFADSAYVQAGATIVPSLEPSVDLVLGIKEPPVPSVSSLLDQSDKKRTWMVFSHTHKGQSYNVPLLSAFMEKSKHQDLIDYELLTAPAGEKGELKRVAAFGWFAGAVGAGEALSLTGLALLKRGIASPLLHLPRPYTYSSLNEYKAALRHTAQILGEDVAAGKIDLSDQPVVIGLTGSGNVSTGAKAMLDELGVDWVQPEDLPGLRGGDKVPPSAYFTRTDGAPYQRADYYANPTQYRSDFAHKIAPHITCLINGAGWQTGFPRIISSADLDGLIESQDRKQKLVAVQDVTCDLKGGLEFVDRHTTIDSPYAEGPGGILISTIDILPSELPKDASEHFSSKILPYVRQFTRGGVSPETDPQVRETLHRATIVRDGELTEKHAWLAPAVQAWRGSSTSSTGQAAPSDSGPRRAAEVKRAKKKVLLLGSGLVAGPAVEVFAARKDVHLAIGRSPSNNLAEANGLIRNHENVEAFNLDISDADKLEQAVSNADVVVSLLPAPMHTAVAKHCIQHARHLVTASYISPEMKALDQAAREKDVLLLGECGLDPGIDSMAAMRILDRVKRNGRRVSSFVSWCGGLPEPSASNVPLGYKFSWSPKAVLTAALNEARFKINGHIRTIPGERLLAEHFPKVDLWKGLALEGLANRDSIPYAEKYGLGPVDGLKDLFRGTLRYQGFSRVLESFRRLGLLSSAPFAVVPSSWADFLRLAIGQATGEDVARVDHLRSVIAAFLGEQAAETVEVLQWLSLLDAHDVARLPKPLSKVPIDNFAALLALKLAYQPHERDSALLHHSFSLAPLHPTPGDLLASDSNDAERRNDTVTASLTCYGTAEASAMSTTVGKTLAFAALRVADGHVRGRGVQGPYEREVWEGVLDELESAGVRVEEKWDVRGE</sequence>
<name>A0A427Y8R4_9TREE</name>
<dbReference type="Gene3D" id="3.40.50.720">
    <property type="entry name" value="NAD(P)-binding Rossmann-like Domain"/>
    <property type="match status" value="3"/>
</dbReference>
<feature type="domain" description="Alanine dehydrogenase/pyridine nucleotide transhydrogenase NAD(H)-binding" evidence="9">
    <location>
        <begin position="221"/>
        <end position="394"/>
    </location>
</feature>
<feature type="compositionally biased region" description="Polar residues" evidence="8">
    <location>
        <begin position="467"/>
        <end position="477"/>
    </location>
</feature>
<dbReference type="InterPro" id="IPR051168">
    <property type="entry name" value="AASS"/>
</dbReference>
<evidence type="ECO:0000313" key="12">
    <source>
        <dbReference type="Proteomes" id="UP000279259"/>
    </source>
</evidence>
<dbReference type="Pfam" id="PF05222">
    <property type="entry name" value="AlaDh_PNT_N"/>
    <property type="match status" value="1"/>
</dbReference>
<protein>
    <submittedName>
        <fullName evidence="11">Uncharacterized protein</fullName>
    </submittedName>
</protein>
<feature type="region of interest" description="Disordered" evidence="8">
    <location>
        <begin position="467"/>
        <end position="486"/>
    </location>
</feature>
<comment type="pathway">
    <text evidence="2">Amino-acid degradation; L-lysine degradation via saccharopine pathway; glutaryl-CoA from L-lysine: step 2/6.</text>
</comment>
<keyword evidence="5" id="KW-0457">Lysine biosynthesis</keyword>
<evidence type="ECO:0000256" key="5">
    <source>
        <dbReference type="ARBA" id="ARBA00023154"/>
    </source>
</evidence>
<dbReference type="STRING" id="1890683.A0A427Y8R4"/>
<dbReference type="Gene3D" id="3.30.360.10">
    <property type="entry name" value="Dihydrodipicolinate Reductase, domain 2"/>
    <property type="match status" value="1"/>
</dbReference>
<dbReference type="EMBL" id="RSCD01000017">
    <property type="protein sequence ID" value="RSH87445.1"/>
    <property type="molecule type" value="Genomic_DNA"/>
</dbReference>
<dbReference type="PANTHER" id="PTHR11133:SF22">
    <property type="entry name" value="ALPHA-AMINOADIPIC SEMIALDEHYDE SYNTHASE, MITOCHONDRIAL"/>
    <property type="match status" value="1"/>
</dbReference>
<dbReference type="InterPro" id="IPR007886">
    <property type="entry name" value="AlaDH/PNT_N"/>
</dbReference>
<dbReference type="GO" id="GO:0033512">
    <property type="term" value="P:L-lysine catabolic process to acetyl-CoA via saccharopine"/>
    <property type="evidence" value="ECO:0007669"/>
    <property type="project" value="UniProtKB-UniPathway"/>
</dbReference>
<accession>A0A427Y8R4</accession>
<dbReference type="AlphaFoldDB" id="A0A427Y8R4"/>
<dbReference type="InterPro" id="IPR032095">
    <property type="entry name" value="Sacchrp_dh-like_C"/>
</dbReference>
<dbReference type="UniPathway" id="UPA00868">
    <property type="reaction ID" value="UER00835"/>
</dbReference>
<dbReference type="FunFam" id="3.40.50.720:FF:000072">
    <property type="entry name" value="Saccharopine dehydrogenase [NADP(+), L-glutamate-forming]"/>
    <property type="match status" value="1"/>
</dbReference>
<dbReference type="GO" id="GO:0005737">
    <property type="term" value="C:cytoplasm"/>
    <property type="evidence" value="ECO:0007669"/>
    <property type="project" value="TreeGrafter"/>
</dbReference>
<comment type="caution">
    <text evidence="11">The sequence shown here is derived from an EMBL/GenBank/DDBJ whole genome shotgun (WGS) entry which is preliminary data.</text>
</comment>
<evidence type="ECO:0000259" key="10">
    <source>
        <dbReference type="SMART" id="SM01003"/>
    </source>
</evidence>
<evidence type="ECO:0000256" key="4">
    <source>
        <dbReference type="ARBA" id="ARBA00023002"/>
    </source>
</evidence>
<dbReference type="Gene3D" id="1.10.1870.10">
    <property type="entry name" value="Domain 3, Saccharopine reductase"/>
    <property type="match status" value="1"/>
</dbReference>
<keyword evidence="6" id="KW-0511">Multifunctional enzyme</keyword>
<evidence type="ECO:0000256" key="1">
    <source>
        <dbReference type="ARBA" id="ARBA00004682"/>
    </source>
</evidence>
<keyword evidence="4" id="KW-0560">Oxidoreductase</keyword>
<dbReference type="Proteomes" id="UP000279259">
    <property type="component" value="Unassembled WGS sequence"/>
</dbReference>
<dbReference type="GO" id="GO:0019878">
    <property type="term" value="P:lysine biosynthetic process via aminoadipic acid"/>
    <property type="evidence" value="ECO:0007669"/>
    <property type="project" value="TreeGrafter"/>
</dbReference>
<dbReference type="InterPro" id="IPR007698">
    <property type="entry name" value="AlaDH/PNT_NAD(H)-bd"/>
</dbReference>
<dbReference type="Pfam" id="PF03435">
    <property type="entry name" value="Sacchrp_dh_NADP"/>
    <property type="match status" value="1"/>
</dbReference>
<evidence type="ECO:0000256" key="8">
    <source>
        <dbReference type="SAM" id="MobiDB-lite"/>
    </source>
</evidence>
<dbReference type="GO" id="GO:0004753">
    <property type="term" value="F:saccharopine dehydrogenase activity"/>
    <property type="evidence" value="ECO:0007669"/>
    <property type="project" value="TreeGrafter"/>
</dbReference>
<evidence type="ECO:0000256" key="7">
    <source>
        <dbReference type="ARBA" id="ARBA00025744"/>
    </source>
</evidence>
<dbReference type="SMART" id="SM01002">
    <property type="entry name" value="AlaDh_PNT_C"/>
    <property type="match status" value="1"/>
</dbReference>
<comment type="pathway">
    <text evidence="1">Amino-acid degradation; L-lysine degradation via saccharopine pathway; glutaryl-CoA from L-lysine: step 1/6.</text>
</comment>
<dbReference type="FunFam" id="3.30.360.10:FF:000008">
    <property type="entry name" value="Alpha-aminoadipic semialdehyde synthase, mitochondrial"/>
    <property type="match status" value="1"/>
</dbReference>
<dbReference type="SUPFAM" id="SSF51735">
    <property type="entry name" value="NAD(P)-binding Rossmann-fold domains"/>
    <property type="match status" value="1"/>
</dbReference>
<reference evidence="11 12" key="1">
    <citation type="submission" date="2018-11" db="EMBL/GenBank/DDBJ databases">
        <title>Genome sequence of Saitozyma podzolica DSM 27192.</title>
        <authorList>
            <person name="Aliyu H."/>
            <person name="Gorte O."/>
            <person name="Ochsenreither K."/>
        </authorList>
    </citation>
    <scope>NUCLEOTIDE SEQUENCE [LARGE SCALE GENOMIC DNA]</scope>
    <source>
        <strain evidence="11 12">DSM 27192</strain>
    </source>
</reference>
<dbReference type="OrthoDB" id="10059875at2759"/>
<dbReference type="SUPFAM" id="SSF55347">
    <property type="entry name" value="Glyceraldehyde-3-phosphate dehydrogenase-like, C-terminal domain"/>
    <property type="match status" value="1"/>
</dbReference>
<dbReference type="InterPro" id="IPR036291">
    <property type="entry name" value="NAD(P)-bd_dom_sf"/>
</dbReference>
<evidence type="ECO:0000259" key="9">
    <source>
        <dbReference type="SMART" id="SM01002"/>
    </source>
</evidence>
<organism evidence="11 12">
    <name type="scientific">Saitozyma podzolica</name>
    <dbReference type="NCBI Taxonomy" id="1890683"/>
    <lineage>
        <taxon>Eukaryota</taxon>
        <taxon>Fungi</taxon>
        <taxon>Dikarya</taxon>
        <taxon>Basidiomycota</taxon>
        <taxon>Agaricomycotina</taxon>
        <taxon>Tremellomycetes</taxon>
        <taxon>Tremellales</taxon>
        <taxon>Trimorphomycetaceae</taxon>
        <taxon>Saitozyma</taxon>
    </lineage>
</organism>
<dbReference type="PANTHER" id="PTHR11133">
    <property type="entry name" value="SACCHAROPINE DEHYDROGENASE"/>
    <property type="match status" value="1"/>
</dbReference>
<keyword evidence="12" id="KW-1185">Reference proteome</keyword>
<keyword evidence="3" id="KW-0521">NADP</keyword>
<dbReference type="Pfam" id="PF16653">
    <property type="entry name" value="Sacchrp_dh_C"/>
    <property type="match status" value="1"/>
</dbReference>
<evidence type="ECO:0000256" key="6">
    <source>
        <dbReference type="ARBA" id="ARBA00023268"/>
    </source>
</evidence>
<evidence type="ECO:0000256" key="2">
    <source>
        <dbReference type="ARBA" id="ARBA00004720"/>
    </source>
</evidence>
<keyword evidence="5" id="KW-0028">Amino-acid biosynthesis</keyword>
<gene>
    <name evidence="11" type="ORF">EHS25_003355</name>
</gene>
<dbReference type="InterPro" id="IPR005097">
    <property type="entry name" value="Sacchrp_dh_NADP-bd"/>
</dbReference>
<dbReference type="SMART" id="SM01003">
    <property type="entry name" value="AlaDh_PNT_N"/>
    <property type="match status" value="1"/>
</dbReference>